<feature type="region of interest" description="Disordered" evidence="1">
    <location>
        <begin position="401"/>
        <end position="442"/>
    </location>
</feature>
<feature type="compositionally biased region" description="Basic and acidic residues" evidence="1">
    <location>
        <begin position="420"/>
        <end position="438"/>
    </location>
</feature>
<name>A0A5N5QM78_9AGAM</name>
<keyword evidence="2" id="KW-0812">Transmembrane</keyword>
<feature type="compositionally biased region" description="Polar residues" evidence="1">
    <location>
        <begin position="631"/>
        <end position="655"/>
    </location>
</feature>
<feature type="transmembrane region" description="Helical" evidence="2">
    <location>
        <begin position="175"/>
        <end position="201"/>
    </location>
</feature>
<dbReference type="Proteomes" id="UP000383932">
    <property type="component" value="Unassembled WGS sequence"/>
</dbReference>
<comment type="caution">
    <text evidence="3">The sequence shown here is derived from an EMBL/GenBank/DDBJ whole genome shotgun (WGS) entry which is preliminary data.</text>
</comment>
<dbReference type="OrthoDB" id="3219582at2759"/>
<feature type="transmembrane region" description="Helical" evidence="2">
    <location>
        <begin position="130"/>
        <end position="155"/>
    </location>
</feature>
<protein>
    <recommendedName>
        <fullName evidence="5">Transmembrane protein</fullName>
    </recommendedName>
</protein>
<keyword evidence="2" id="KW-0472">Membrane</keyword>
<evidence type="ECO:0008006" key="5">
    <source>
        <dbReference type="Google" id="ProtNLM"/>
    </source>
</evidence>
<reference evidence="3 4" key="1">
    <citation type="journal article" date="2019" name="Fungal Biol. Biotechnol.">
        <title>Draft genome sequence of fastidious pathogen Ceratobasidium theobromae, which causes vascular-streak dieback in Theobroma cacao.</title>
        <authorList>
            <person name="Ali S.S."/>
            <person name="Asman A."/>
            <person name="Shao J."/>
            <person name="Firmansyah A.P."/>
            <person name="Susilo A.W."/>
            <person name="Rosmana A."/>
            <person name="McMahon P."/>
            <person name="Junaid M."/>
            <person name="Guest D."/>
            <person name="Kheng T.Y."/>
            <person name="Meinhardt L.W."/>
            <person name="Bailey B.A."/>
        </authorList>
    </citation>
    <scope>NUCLEOTIDE SEQUENCE [LARGE SCALE GENOMIC DNA]</scope>
    <source>
        <strain evidence="3 4">CT2</strain>
    </source>
</reference>
<proteinExistence type="predicted"/>
<feature type="transmembrane region" description="Helical" evidence="2">
    <location>
        <begin position="51"/>
        <end position="70"/>
    </location>
</feature>
<feature type="region of interest" description="Disordered" evidence="1">
    <location>
        <begin position="810"/>
        <end position="831"/>
    </location>
</feature>
<keyword evidence="4" id="KW-1185">Reference proteome</keyword>
<keyword evidence="2" id="KW-1133">Transmembrane helix</keyword>
<dbReference type="EMBL" id="SSOP01000057">
    <property type="protein sequence ID" value="KAB5592668.1"/>
    <property type="molecule type" value="Genomic_DNA"/>
</dbReference>
<evidence type="ECO:0000313" key="3">
    <source>
        <dbReference type="EMBL" id="KAB5592668.1"/>
    </source>
</evidence>
<gene>
    <name evidence="3" type="ORF">CTheo_3868</name>
</gene>
<feature type="transmembrane region" description="Helical" evidence="2">
    <location>
        <begin position="90"/>
        <end position="109"/>
    </location>
</feature>
<feature type="region of interest" description="Disordered" evidence="1">
    <location>
        <begin position="532"/>
        <end position="577"/>
    </location>
</feature>
<feature type="region of interest" description="Disordered" evidence="1">
    <location>
        <begin position="625"/>
        <end position="655"/>
    </location>
</feature>
<organism evidence="3 4">
    <name type="scientific">Ceratobasidium theobromae</name>
    <dbReference type="NCBI Taxonomy" id="1582974"/>
    <lineage>
        <taxon>Eukaryota</taxon>
        <taxon>Fungi</taxon>
        <taxon>Dikarya</taxon>
        <taxon>Basidiomycota</taxon>
        <taxon>Agaricomycotina</taxon>
        <taxon>Agaricomycetes</taxon>
        <taxon>Cantharellales</taxon>
        <taxon>Ceratobasidiaceae</taxon>
        <taxon>Ceratobasidium</taxon>
    </lineage>
</organism>
<sequence>MSLLCLSLAATLRCAGLSRTHSAVLLVPPIIEALASLLLIRTVWRNGRKRWLLVAEAWVFLILASLDYAAHQIIRDASSLAVFEPMDKAIGVLSSIPILLYTTFLFLLTRADLLPLTTGTATRLRTVFQFAIFTFIPPLIMTNELGSLLGISYVVSPTSAGLVPEIGFLQATTKSISTAFTTTTVALLGTFQLLVFLLCVWHITQTMTNQSGAQMQSQFATVVNRERSNSASANTYLGDECGIRGLAWLALALVLGATETFNAFGTQTFPIVLVRRILRVFARGVLLYSLVRGSSDGFGSLEDGQSPVTAGGLRALISNPRLSTLAHLTPKATSFYDIHRGAGRQANANPFDDPVAIVRNVSPDSRVTVLYDQKSAPVLQMRFSGLSVDVPDSTRFMADSASYSTTTMPSSLVGHGGHSSHTDTPGRTRSRTISEKRSGPPLPVLQVPERVFLAGVIASQSPASSLASLPPLPAQPPQPKKLSTGSVKRSASASTSNTARDSLEAVKEIAAKFPGLPPRSAIRQGPTQLSYAVAEEDEPLSRPGSTERSRARSDTAISSSSTLGSGSKNPVPAHASSSAIIDQGSILTYSEEDATQRQRTFQSISGEEIVVEAHSALFLQVGREGGHNPAAATTPSSSTLDATPSTGETFTRSPAQITERATTLELERRRRMSEQEEYNWMRRSRDDTLPAVPSMSQSLAITRTPEVLTNEIDFVSSHVQLGEVASPRSPWSAQVSTSPQAMEPSELRQQTLIEPNDQQWNSRMNTSDPSRGWSTQATLGFDAFGQRTMDWRRSSVLGLYEGEFVRESLESSASRRQSTASGWTVEGPHAI</sequence>
<accession>A0A5N5QM78</accession>
<evidence type="ECO:0000256" key="1">
    <source>
        <dbReference type="SAM" id="MobiDB-lite"/>
    </source>
</evidence>
<dbReference type="AlphaFoldDB" id="A0A5N5QM78"/>
<evidence type="ECO:0000256" key="2">
    <source>
        <dbReference type="SAM" id="Phobius"/>
    </source>
</evidence>
<feature type="transmembrane region" description="Helical" evidence="2">
    <location>
        <begin position="24"/>
        <end position="44"/>
    </location>
</feature>
<feature type="compositionally biased region" description="Polar residues" evidence="1">
    <location>
        <begin position="810"/>
        <end position="822"/>
    </location>
</feature>
<feature type="compositionally biased region" description="Pro residues" evidence="1">
    <location>
        <begin position="470"/>
        <end position="479"/>
    </location>
</feature>
<feature type="compositionally biased region" description="Low complexity" evidence="1">
    <location>
        <begin position="489"/>
        <end position="500"/>
    </location>
</feature>
<feature type="region of interest" description="Disordered" evidence="1">
    <location>
        <begin position="463"/>
        <end position="501"/>
    </location>
</feature>
<feature type="compositionally biased region" description="Low complexity" evidence="1">
    <location>
        <begin position="554"/>
        <end position="567"/>
    </location>
</feature>
<evidence type="ECO:0000313" key="4">
    <source>
        <dbReference type="Proteomes" id="UP000383932"/>
    </source>
</evidence>